<reference evidence="1 2" key="1">
    <citation type="submission" date="2015-09" db="EMBL/GenBank/DDBJ databases">
        <title>Draft genome sequence of Kouleothrix aurantiaca JCM 19913.</title>
        <authorList>
            <person name="Hemp J."/>
        </authorList>
    </citation>
    <scope>NUCLEOTIDE SEQUENCE [LARGE SCALE GENOMIC DNA]</scope>
    <source>
        <strain evidence="1 2">COM-B</strain>
    </source>
</reference>
<protein>
    <submittedName>
        <fullName evidence="1">Uncharacterized protein</fullName>
    </submittedName>
</protein>
<accession>A0A0P9D5N7</accession>
<gene>
    <name evidence="1" type="ORF">SE17_11250</name>
</gene>
<dbReference type="EMBL" id="LJCR01000326">
    <property type="protein sequence ID" value="KPV53154.1"/>
    <property type="molecule type" value="Genomic_DNA"/>
</dbReference>
<evidence type="ECO:0000313" key="1">
    <source>
        <dbReference type="EMBL" id="KPV53154.1"/>
    </source>
</evidence>
<proteinExistence type="predicted"/>
<name>A0A0P9D5N7_9CHLR</name>
<dbReference type="Proteomes" id="UP000050509">
    <property type="component" value="Unassembled WGS sequence"/>
</dbReference>
<keyword evidence="2" id="KW-1185">Reference proteome</keyword>
<dbReference type="AlphaFoldDB" id="A0A0P9D5N7"/>
<sequence>MTAHLTTNQRLLDGAHAALNRIDAAPQAHRTILLGFICDTIRETAASMPHVLVEMLPHVARLGAPQAAYDAYCACKHRCSYGEQASILVGILPYLQPGDAVFDRALQAAREFPISFARPALLAGLACGITEPEQGTLVDEALSRARAESDAAEQAVALAYTLPYLPEIWRGPIAREASDRLSAWDLAADQADEVRAFIAPYLAAPSQAVRI</sequence>
<organism evidence="1 2">
    <name type="scientific">Kouleothrix aurantiaca</name>
    <dbReference type="NCBI Taxonomy" id="186479"/>
    <lineage>
        <taxon>Bacteria</taxon>
        <taxon>Bacillati</taxon>
        <taxon>Chloroflexota</taxon>
        <taxon>Chloroflexia</taxon>
        <taxon>Chloroflexales</taxon>
        <taxon>Roseiflexineae</taxon>
        <taxon>Roseiflexaceae</taxon>
        <taxon>Kouleothrix</taxon>
    </lineage>
</organism>
<comment type="caution">
    <text evidence="1">The sequence shown here is derived from an EMBL/GenBank/DDBJ whole genome shotgun (WGS) entry which is preliminary data.</text>
</comment>
<evidence type="ECO:0000313" key="2">
    <source>
        <dbReference type="Proteomes" id="UP000050509"/>
    </source>
</evidence>